<evidence type="ECO:0000313" key="2">
    <source>
        <dbReference type="EMBL" id="AJG99769.1"/>
    </source>
</evidence>
<sequence length="173" mass="18968">MSKLEKCVCVTYICLAIVLGGLAAYCKVTFGEINYSGLIARKDKKPSDVNVNTTNNNESIEKVLTAAPKVPIKAELTAYCNCAICSEAWGSETAMQTHTRVGTIAVPKNIPLGSKIYIPDLKDYKDDGIFDAEDRGGAVKVKSDGTYIIDVWLPTHEQVKEFGRKKTTVYLIK</sequence>
<dbReference type="InterPro" id="IPR010611">
    <property type="entry name" value="3D_dom"/>
</dbReference>
<dbReference type="Proteomes" id="UP001194098">
    <property type="component" value="Unassembled WGS sequence"/>
</dbReference>
<reference evidence="3" key="5">
    <citation type="journal article" date="2022" name="Nat. Biotechnol.">
        <title>Carbon-negative production of acetone and isopropanol by gas fermentation at industrial pilot scale.</title>
        <authorList>
            <person name="Liew F.E."/>
            <person name="Nogle R."/>
            <person name="Abdalla T."/>
            <person name="Rasor B.J."/>
            <person name="Canter C."/>
            <person name="Jensen R.O."/>
            <person name="Wang L."/>
            <person name="Strutz J."/>
            <person name="Chirania P."/>
            <person name="De Tissera S."/>
            <person name="Mueller A.P."/>
            <person name="Ruan Z."/>
            <person name="Gao A."/>
            <person name="Tran L."/>
            <person name="Engle N.L."/>
            <person name="Bromley J.C."/>
            <person name="Daniell J."/>
            <person name="Conrado R."/>
            <person name="Tschaplinski T.J."/>
            <person name="Giannone R.J."/>
            <person name="Hettich R.L."/>
            <person name="Karim A.S."/>
            <person name="Simpson S.D."/>
            <person name="Brown S.D."/>
            <person name="Leang C."/>
            <person name="Jewett M.C."/>
            <person name="Kopke M."/>
        </authorList>
    </citation>
    <scope>NUCLEOTIDE SEQUENCE</scope>
    <source>
        <strain evidence="3">DJ015</strain>
    </source>
</reference>
<evidence type="ECO:0000259" key="1">
    <source>
        <dbReference type="Pfam" id="PF06725"/>
    </source>
</evidence>
<dbReference type="GO" id="GO:0009254">
    <property type="term" value="P:peptidoglycan turnover"/>
    <property type="evidence" value="ECO:0007669"/>
    <property type="project" value="InterPro"/>
</dbReference>
<dbReference type="EMBL" id="JABSXK010000001">
    <property type="protein sequence ID" value="NRV11972.1"/>
    <property type="molecule type" value="Genomic_DNA"/>
</dbReference>
<dbReference type="Pfam" id="PF06725">
    <property type="entry name" value="3D"/>
    <property type="match status" value="1"/>
</dbReference>
<dbReference type="Proteomes" id="UP000822184">
    <property type="component" value="Unassembled WGS sequence"/>
</dbReference>
<dbReference type="CDD" id="cd14667">
    <property type="entry name" value="3D_containing_proteins"/>
    <property type="match status" value="1"/>
</dbReference>
<dbReference type="Proteomes" id="UP000821656">
    <property type="component" value="Unassembled WGS sequence"/>
</dbReference>
<evidence type="ECO:0000313" key="5">
    <source>
        <dbReference type="EMBL" id="NSB15070.1"/>
    </source>
</evidence>
<accession>A0A0B5QC37</accession>
<gene>
    <name evidence="5" type="ORF">BCD95_003329</name>
    <name evidence="4" type="ORF">DFH45_004935</name>
    <name evidence="3" type="ORF">HGI39_19400</name>
    <name evidence="2" type="ORF">LF65_03204</name>
</gene>
<proteinExistence type="predicted"/>
<evidence type="ECO:0000313" key="6">
    <source>
        <dbReference type="Proteomes" id="UP000031866"/>
    </source>
</evidence>
<dbReference type="InterPro" id="IPR059180">
    <property type="entry name" value="3D_YorM"/>
</dbReference>
<name>A0A0B5QC37_CLOBE</name>
<dbReference type="OrthoDB" id="9798935at2"/>
<dbReference type="GeneID" id="66345249"/>
<protein>
    <submittedName>
        <fullName evidence="4">3D (Asp-Asp-Asp) domain-containing protein</fullName>
    </submittedName>
</protein>
<dbReference type="GO" id="GO:0004553">
    <property type="term" value="F:hydrolase activity, hydrolyzing O-glycosyl compounds"/>
    <property type="evidence" value="ECO:0007669"/>
    <property type="project" value="InterPro"/>
</dbReference>
<reference evidence="6" key="1">
    <citation type="submission" date="2014-12" db="EMBL/GenBank/DDBJ databases">
        <title>Genome sequence of Clostridium beijerinckii strain 59B.</title>
        <authorList>
            <person name="Little G.T."/>
            <person name="Minton N.P."/>
        </authorList>
    </citation>
    <scope>NUCLEOTIDE SEQUENCE [LARGE SCALE GENOMIC DNA]</scope>
    <source>
        <strain evidence="6">59B</strain>
    </source>
</reference>
<dbReference type="KEGG" id="cbei:LF65_03204"/>
<organism evidence="2 6">
    <name type="scientific">Clostridium beijerinckii</name>
    <name type="common">Clostridium MP</name>
    <dbReference type="NCBI Taxonomy" id="1520"/>
    <lineage>
        <taxon>Bacteria</taxon>
        <taxon>Bacillati</taxon>
        <taxon>Bacillota</taxon>
        <taxon>Clostridia</taxon>
        <taxon>Eubacteriales</taxon>
        <taxon>Clostridiaceae</taxon>
        <taxon>Clostridium</taxon>
    </lineage>
</organism>
<dbReference type="STRING" id="1520.LF65_03204"/>
<reference evidence="4" key="4">
    <citation type="submission" date="2020-05" db="EMBL/GenBank/DDBJ databases">
        <title>Genomic insights into acetone-butanol-ethanol (ABE) fermentation by sequencing solventogenic clostridia strains.</title>
        <authorList>
            <person name="Brown S."/>
        </authorList>
    </citation>
    <scope>NUCLEOTIDE SEQUENCE</scope>
    <source>
        <strain evidence="5">DJ123</strain>
        <strain evidence="4">DJ126</strain>
    </source>
</reference>
<reference evidence="2" key="2">
    <citation type="submission" date="2016-02" db="EMBL/GenBank/DDBJ databases">
        <title>Genome sequence of Clostridium beijerinckii strain 59B.</title>
        <authorList>
            <person name="Little G.T."/>
            <person name="Minton N.P."/>
        </authorList>
    </citation>
    <scope>NUCLEOTIDE SEQUENCE</scope>
    <source>
        <strain evidence="2">NCIMB 14988</strain>
    </source>
</reference>
<dbReference type="EMBL" id="JABTDW010000001">
    <property type="protein sequence ID" value="NSB15070.1"/>
    <property type="molecule type" value="Genomic_DNA"/>
</dbReference>
<reference evidence="3" key="3">
    <citation type="submission" date="2020-04" db="EMBL/GenBank/DDBJ databases">
        <authorList>
            <person name="Brown S."/>
        </authorList>
    </citation>
    <scope>NUCLEOTIDE SEQUENCE</scope>
    <source>
        <strain evidence="3">DJ015</strain>
    </source>
</reference>
<dbReference type="Proteomes" id="UP000031866">
    <property type="component" value="Chromosome"/>
</dbReference>
<dbReference type="EMBL" id="JABAGV010000065">
    <property type="protein sequence ID" value="MBC2476836.1"/>
    <property type="molecule type" value="Genomic_DNA"/>
</dbReference>
<evidence type="ECO:0000313" key="4">
    <source>
        <dbReference type="EMBL" id="NRV11972.1"/>
    </source>
</evidence>
<dbReference type="RefSeq" id="WP_023976619.1">
    <property type="nucleotide sequence ID" value="NZ_BKAK01000027.1"/>
</dbReference>
<dbReference type="AlphaFoldDB" id="A0A0B5QC37"/>
<dbReference type="EMBL" id="CP010086">
    <property type="protein sequence ID" value="AJG99769.1"/>
    <property type="molecule type" value="Genomic_DNA"/>
</dbReference>
<evidence type="ECO:0000313" key="3">
    <source>
        <dbReference type="EMBL" id="MBC2476836.1"/>
    </source>
</evidence>
<feature type="domain" description="3D" evidence="1">
    <location>
        <begin position="103"/>
        <end position="172"/>
    </location>
</feature>
<dbReference type="GO" id="GO:0019867">
    <property type="term" value="C:outer membrane"/>
    <property type="evidence" value="ECO:0007669"/>
    <property type="project" value="InterPro"/>
</dbReference>